<accession>A0A9P6R947</accession>
<evidence type="ECO:0000313" key="14">
    <source>
        <dbReference type="Proteomes" id="UP000823405"/>
    </source>
</evidence>
<evidence type="ECO:0000256" key="1">
    <source>
        <dbReference type="ARBA" id="ARBA00007472"/>
    </source>
</evidence>
<evidence type="ECO:0000256" key="12">
    <source>
        <dbReference type="SAM" id="MobiDB-lite"/>
    </source>
</evidence>
<dbReference type="GO" id="GO:0005743">
    <property type="term" value="C:mitochondrial inner membrane"/>
    <property type="evidence" value="ECO:0007669"/>
    <property type="project" value="UniProtKB-SubCell"/>
</dbReference>
<dbReference type="PANTHER" id="PTHR31961">
    <property type="entry name" value="SENSITIVE TO HIGH EXPRESSION PROTEIN 9, MITOCHONDRIAL"/>
    <property type="match status" value="1"/>
</dbReference>
<keyword evidence="14" id="KW-1185">Reference proteome</keyword>
<dbReference type="OrthoDB" id="5595506at2759"/>
<reference evidence="13" key="1">
    <citation type="journal article" date="2020" name="Fungal Divers.">
        <title>Resolving the Mortierellaceae phylogeny through synthesis of multi-gene phylogenetics and phylogenomics.</title>
        <authorList>
            <person name="Vandepol N."/>
            <person name="Liber J."/>
            <person name="Desiro A."/>
            <person name="Na H."/>
            <person name="Kennedy M."/>
            <person name="Barry K."/>
            <person name="Grigoriev I.V."/>
            <person name="Miller A.N."/>
            <person name="O'Donnell K."/>
            <person name="Stajich J.E."/>
            <person name="Bonito G."/>
        </authorList>
    </citation>
    <scope>NUCLEOTIDE SEQUENCE</scope>
    <source>
        <strain evidence="13">NVP60</strain>
    </source>
</reference>
<feature type="coiled-coil region" evidence="11">
    <location>
        <begin position="399"/>
        <end position="426"/>
    </location>
</feature>
<dbReference type="InterPro" id="IPR008839">
    <property type="entry name" value="MDM33_fungi"/>
</dbReference>
<feature type="region of interest" description="Disordered" evidence="12">
    <location>
        <begin position="164"/>
        <end position="255"/>
    </location>
</feature>
<evidence type="ECO:0000256" key="2">
    <source>
        <dbReference type="ARBA" id="ARBA00022692"/>
    </source>
</evidence>
<evidence type="ECO:0000256" key="11">
    <source>
        <dbReference type="SAM" id="Coils"/>
    </source>
</evidence>
<evidence type="ECO:0000313" key="13">
    <source>
        <dbReference type="EMBL" id="KAG0315128.1"/>
    </source>
</evidence>
<evidence type="ECO:0000256" key="9">
    <source>
        <dbReference type="ARBA" id="ARBA00024807"/>
    </source>
</evidence>
<feature type="transmembrane region" description="Helical" evidence="10">
    <location>
        <begin position="444"/>
        <end position="464"/>
    </location>
</feature>
<evidence type="ECO:0000256" key="3">
    <source>
        <dbReference type="ARBA" id="ARBA00022792"/>
    </source>
</evidence>
<name>A0A9P6R947_9FUNG</name>
<feature type="compositionally biased region" description="Basic and acidic residues" evidence="12">
    <location>
        <begin position="164"/>
        <end position="186"/>
    </location>
</feature>
<dbReference type="Proteomes" id="UP000823405">
    <property type="component" value="Unassembled WGS sequence"/>
</dbReference>
<organism evidence="13 14">
    <name type="scientific">Linnemannia gamsii</name>
    <dbReference type="NCBI Taxonomy" id="64522"/>
    <lineage>
        <taxon>Eukaryota</taxon>
        <taxon>Fungi</taxon>
        <taxon>Fungi incertae sedis</taxon>
        <taxon>Mucoromycota</taxon>
        <taxon>Mortierellomycotina</taxon>
        <taxon>Mortierellomycetes</taxon>
        <taxon>Mortierellales</taxon>
        <taxon>Mortierellaceae</taxon>
        <taxon>Linnemannia</taxon>
    </lineage>
</organism>
<feature type="compositionally biased region" description="Low complexity" evidence="12">
    <location>
        <begin position="187"/>
        <end position="209"/>
    </location>
</feature>
<evidence type="ECO:0000256" key="8">
    <source>
        <dbReference type="ARBA" id="ARBA00023136"/>
    </source>
</evidence>
<sequence>MASPFRLIRPTGTLARTQGSSLLGPSSIHHSSIHHSSPHTSSFSNSRSVAFASFEAKRAFSVSGFRNNSNNNGDSPNSKEIVNKSQARLAEEESAKKLAAEAERKRLEAQDAALKEILDSAAAEKMKLEEEARKIAEEKARQIAKEAAEAEAARLAKVKADAQAKEAAERAAAAAEKRSVERRLQAERAQAARAQAESAEAQSLASRESIAGSKDISKEATSAKLSASSSSDSLISPASQKGESRTIASEAASKSVSDFKDDPLEQLKSRLLPYKQSLSSSSDYLRSNVSNSLRDLSDSIKRKDYKETIAQLSEHLNHFTGYNSINKLKHKVTTHGSQLDEARIQLARAKQAYEDAIGTRSDTQKAINDLLQRKHLWSPNDVIRFTDLYRSEHANEQSELKTKQEYKQAEANVEEKSRRLTTIIMERYHEEQVWSDKIRAASTYGTWGLIGMNIMAFLIVQGFVEPRRRRKQVERYEELVQDLTERGVLPEKAATLSSGGATPAAIAQNNDSADPEGSKDVAPVAIGGAVLGGEDVLLKVIQSAERQEERLDRMEHLLHQQILGPLKANESEQKFANAEQEADESGEFIIAEDGTILFVANERDAGLVDMGESWGEELKRGSISEGKSTSTVIHPGNRLSRVLKDGDVEVVATRSDFLLSGLGGAIIGGLVTLAIMMNR</sequence>
<proteinExistence type="inferred from homology"/>
<feature type="region of interest" description="Disordered" evidence="12">
    <location>
        <begin position="63"/>
        <end position="95"/>
    </location>
</feature>
<keyword evidence="7 10" id="KW-0496">Mitochondrion</keyword>
<feature type="compositionally biased region" description="Low complexity" evidence="12">
    <location>
        <begin position="63"/>
        <end position="78"/>
    </location>
</feature>
<feature type="region of interest" description="Disordered" evidence="12">
    <location>
        <begin position="494"/>
        <end position="518"/>
    </location>
</feature>
<dbReference type="EMBL" id="JAAAIN010000395">
    <property type="protein sequence ID" value="KAG0315128.1"/>
    <property type="molecule type" value="Genomic_DNA"/>
</dbReference>
<keyword evidence="5 10" id="KW-1133">Transmembrane helix</keyword>
<comment type="subunit">
    <text evidence="10">Homooligomer.</text>
</comment>
<feature type="transmembrane region" description="Helical" evidence="10">
    <location>
        <begin position="657"/>
        <end position="677"/>
    </location>
</feature>
<feature type="region of interest" description="Disordered" evidence="12">
    <location>
        <begin position="1"/>
        <end position="44"/>
    </location>
</feature>
<gene>
    <name evidence="13" type="primary">SHE9</name>
    <name evidence="13" type="ORF">BGZ97_008563</name>
</gene>
<protein>
    <recommendedName>
        <fullName evidence="10">Sensitive to high expression protein 9, mitochondrial</fullName>
    </recommendedName>
</protein>
<feature type="compositionally biased region" description="Low complexity" evidence="12">
    <location>
        <begin position="219"/>
        <end position="239"/>
    </location>
</feature>
<feature type="compositionally biased region" description="Low complexity" evidence="12">
    <location>
        <begin position="19"/>
        <end position="30"/>
    </location>
</feature>
<keyword evidence="3 10" id="KW-0999">Mitochondrion inner membrane</keyword>
<evidence type="ECO:0000256" key="4">
    <source>
        <dbReference type="ARBA" id="ARBA00022946"/>
    </source>
</evidence>
<comment type="function">
    <text evidence="9">Required for the maintenance of the structure of the mitochondrial inner membrane. Involved in mitochondrial morphology. Causes growth arrest when highly overexpressed.</text>
</comment>
<evidence type="ECO:0000256" key="6">
    <source>
        <dbReference type="ARBA" id="ARBA00023054"/>
    </source>
</evidence>
<comment type="subcellular location">
    <subcellularLocation>
        <location evidence="10">Mitochondrion inner membrane</location>
        <topology evidence="10">Multi-pass membrane protein</topology>
    </subcellularLocation>
</comment>
<dbReference type="PANTHER" id="PTHR31961:SF3">
    <property type="entry name" value="SENSITIVE TO HIGH EXPRESSION PROTEIN 9, MITOCHONDRIAL"/>
    <property type="match status" value="1"/>
</dbReference>
<keyword evidence="8 10" id="KW-0472">Membrane</keyword>
<dbReference type="GO" id="GO:0007007">
    <property type="term" value="P:inner mitochondrial membrane organization"/>
    <property type="evidence" value="ECO:0007669"/>
    <property type="project" value="TreeGrafter"/>
</dbReference>
<evidence type="ECO:0000256" key="7">
    <source>
        <dbReference type="ARBA" id="ARBA00023128"/>
    </source>
</evidence>
<comment type="caution">
    <text evidence="13">The sequence shown here is derived from an EMBL/GenBank/DDBJ whole genome shotgun (WGS) entry which is preliminary data.</text>
</comment>
<comment type="similarity">
    <text evidence="1 10">Belongs to the SHE9 family.</text>
</comment>
<evidence type="ECO:0000256" key="5">
    <source>
        <dbReference type="ARBA" id="ARBA00022989"/>
    </source>
</evidence>
<keyword evidence="2 10" id="KW-0812">Transmembrane</keyword>
<keyword evidence="4 10" id="KW-0809">Transit peptide</keyword>
<dbReference type="AlphaFoldDB" id="A0A9P6R947"/>
<evidence type="ECO:0000256" key="10">
    <source>
        <dbReference type="RuleBase" id="RU364128"/>
    </source>
</evidence>
<keyword evidence="6 11" id="KW-0175">Coiled coil</keyword>
<dbReference type="Pfam" id="PF05546">
    <property type="entry name" value="She9_MDM33"/>
    <property type="match status" value="1"/>
</dbReference>